<proteinExistence type="inferred from homology"/>
<feature type="domain" description="Sulfotransferase" evidence="3">
    <location>
        <begin position="371"/>
        <end position="474"/>
    </location>
</feature>
<sequence length="535" mass="61102">MHYCKGVAVILITFWILLLISLQPSYMEFKWKIAPRKKDSVLVMHKKSPISTISPTSNEMFMSSISIGGETTFMMGTGQSWTSSAQVMRQETYKLRCKVRYLGCFCEKKPETFFQKQWITSMDNKKPKDCFKICSQKHLHLVAWTLIKCICGNMLIRYKALSPSNKCTNNILTYPKVTCARNDVSADIYLITKYCENETLTMESISSKFIGLFKEPSNFHETTISAPSSDDSEITPVWCYLYCERKEQTLSMVTAANKCHCGHTTDQFRLNNTLESKSNQIRSDTVAVWRTAVQDFRCDLRIFLSPQTSEKIFLRSLPGSGNTWLRYLIESATGVFTGSVYNDQVLASGGFLGEFDSLSSGRTSVIKAHAVGKSNSKNIVLIRNPFDAILAEYTRRRSHSHTGLGNIKIFDTPDWKQSVKSFAKNWLSRNIAYLKSVNSSLLLVVYYEDVKEDHVRELRRIVDFAGFKVNNLEERLLCLQLESTGLFKRPSKKDGFNPYSKDQIKLINDIIATLRSYIEKDAKSLPLLPNYEKQL</sequence>
<evidence type="ECO:0000256" key="2">
    <source>
        <dbReference type="ARBA" id="ARBA00022737"/>
    </source>
</evidence>
<dbReference type="InterPro" id="IPR000863">
    <property type="entry name" value="Sulfotransferase_dom"/>
</dbReference>
<dbReference type="Pfam" id="PF01822">
    <property type="entry name" value="WSC"/>
    <property type="match status" value="1"/>
</dbReference>
<dbReference type="Proteomes" id="UP001642483">
    <property type="component" value="Unassembled WGS sequence"/>
</dbReference>
<dbReference type="InterPro" id="IPR051589">
    <property type="entry name" value="Sialate-O-sulfotransferase"/>
</dbReference>
<gene>
    <name evidence="5" type="ORF">CVLEPA_LOCUS20756</name>
</gene>
<organism evidence="5 6">
    <name type="scientific">Clavelina lepadiformis</name>
    <name type="common">Light-bulb sea squirt</name>
    <name type="synonym">Ascidia lepadiformis</name>
    <dbReference type="NCBI Taxonomy" id="159417"/>
    <lineage>
        <taxon>Eukaryota</taxon>
        <taxon>Metazoa</taxon>
        <taxon>Chordata</taxon>
        <taxon>Tunicata</taxon>
        <taxon>Ascidiacea</taxon>
        <taxon>Aplousobranchia</taxon>
        <taxon>Clavelinidae</taxon>
        <taxon>Clavelina</taxon>
    </lineage>
</organism>
<evidence type="ECO:0000259" key="3">
    <source>
        <dbReference type="Pfam" id="PF00685"/>
    </source>
</evidence>
<dbReference type="InterPro" id="IPR027417">
    <property type="entry name" value="P-loop_NTPase"/>
</dbReference>
<comment type="caution">
    <text evidence="5">The sequence shown here is derived from an EMBL/GenBank/DDBJ whole genome shotgun (WGS) entry which is preliminary data.</text>
</comment>
<accession>A0ABP0GAF1</accession>
<reference evidence="5 6" key="1">
    <citation type="submission" date="2024-02" db="EMBL/GenBank/DDBJ databases">
        <authorList>
            <person name="Daric V."/>
            <person name="Darras S."/>
        </authorList>
    </citation>
    <scope>NUCLEOTIDE SEQUENCE [LARGE SCALE GENOMIC DNA]</scope>
</reference>
<name>A0ABP0GAF1_CLALP</name>
<feature type="domain" description="WSC" evidence="4">
    <location>
        <begin position="101"/>
        <end position="170"/>
    </location>
</feature>
<protein>
    <recommendedName>
        <fullName evidence="7">WSC domain-containing protein 2</fullName>
    </recommendedName>
</protein>
<evidence type="ECO:0000259" key="4">
    <source>
        <dbReference type="Pfam" id="PF01822"/>
    </source>
</evidence>
<evidence type="ECO:0008006" key="7">
    <source>
        <dbReference type="Google" id="ProtNLM"/>
    </source>
</evidence>
<comment type="similarity">
    <text evidence="1">Belongs to the WSCD family.</text>
</comment>
<evidence type="ECO:0000313" key="6">
    <source>
        <dbReference type="Proteomes" id="UP001642483"/>
    </source>
</evidence>
<evidence type="ECO:0000256" key="1">
    <source>
        <dbReference type="ARBA" id="ARBA00010236"/>
    </source>
</evidence>
<dbReference type="InterPro" id="IPR002889">
    <property type="entry name" value="WSC_carb-bd"/>
</dbReference>
<dbReference type="SUPFAM" id="SSF52540">
    <property type="entry name" value="P-loop containing nucleoside triphosphate hydrolases"/>
    <property type="match status" value="1"/>
</dbReference>
<dbReference type="PANTHER" id="PTHR45964">
    <property type="entry name" value="WSCD FAMILY MEMBER CG9164"/>
    <property type="match status" value="1"/>
</dbReference>
<dbReference type="Pfam" id="PF00685">
    <property type="entry name" value="Sulfotransfer_1"/>
    <property type="match status" value="1"/>
</dbReference>
<dbReference type="Gene3D" id="3.40.50.300">
    <property type="entry name" value="P-loop containing nucleotide triphosphate hydrolases"/>
    <property type="match status" value="1"/>
</dbReference>
<keyword evidence="6" id="KW-1185">Reference proteome</keyword>
<evidence type="ECO:0000313" key="5">
    <source>
        <dbReference type="EMBL" id="CAK8688781.1"/>
    </source>
</evidence>
<dbReference type="PANTHER" id="PTHR45964:SF9">
    <property type="entry name" value="SULFOTRANSFERASE"/>
    <property type="match status" value="1"/>
</dbReference>
<keyword evidence="2" id="KW-0677">Repeat</keyword>
<dbReference type="EMBL" id="CAWYQH010000108">
    <property type="protein sequence ID" value="CAK8688781.1"/>
    <property type="molecule type" value="Genomic_DNA"/>
</dbReference>